<evidence type="ECO:0000313" key="2">
    <source>
        <dbReference type="Proteomes" id="UP001152872"/>
    </source>
</evidence>
<gene>
    <name evidence="1" type="ORF">FEV09_00745</name>
</gene>
<dbReference type="AlphaFoldDB" id="A0A9X4RFT7"/>
<keyword evidence="2" id="KW-1185">Reference proteome</keyword>
<dbReference type="SUPFAM" id="SSF46689">
    <property type="entry name" value="Homeodomain-like"/>
    <property type="match status" value="1"/>
</dbReference>
<dbReference type="InterPro" id="IPR036388">
    <property type="entry name" value="WH-like_DNA-bd_sf"/>
</dbReference>
<protein>
    <submittedName>
        <fullName evidence="1">DUF433 domain-containing protein</fullName>
    </submittedName>
</protein>
<dbReference type="Proteomes" id="UP001152872">
    <property type="component" value="Unassembled WGS sequence"/>
</dbReference>
<dbReference type="InterPro" id="IPR007367">
    <property type="entry name" value="DUF433"/>
</dbReference>
<dbReference type="Pfam" id="PF04255">
    <property type="entry name" value="DUF433"/>
    <property type="match status" value="1"/>
</dbReference>
<reference evidence="1" key="1">
    <citation type="submission" date="2019-05" db="EMBL/GenBank/DDBJ databases">
        <title>Whole genome sequencing of Pseudanabaena catenata USMAC16.</title>
        <authorList>
            <person name="Khan Z."/>
            <person name="Omar W.M."/>
            <person name="Convey P."/>
            <person name="Merican F."/>
            <person name="Najimudin N."/>
        </authorList>
    </citation>
    <scope>NUCLEOTIDE SEQUENCE</scope>
    <source>
        <strain evidence="1">USMAC16</strain>
    </source>
</reference>
<evidence type="ECO:0000313" key="1">
    <source>
        <dbReference type="EMBL" id="MDG3493078.1"/>
    </source>
</evidence>
<accession>A0A9X4RFT7</accession>
<sequence length="109" mass="11680">MTIQEIEHQFLNISLADRAAIVQRLTKTLSKSGKGITKTAGVCGGEACIAGTRIAVWLLVEAQQLGITEAQLLQDYPHITAADLVNAWTYAEAYPEEIAAVILANNEAA</sequence>
<dbReference type="EMBL" id="VBTY01000003">
    <property type="protein sequence ID" value="MDG3493078.1"/>
    <property type="molecule type" value="Genomic_DNA"/>
</dbReference>
<dbReference type="PANTHER" id="PTHR34849:SF4">
    <property type="entry name" value="SLR1209 PROTEIN"/>
    <property type="match status" value="1"/>
</dbReference>
<comment type="caution">
    <text evidence="1">The sequence shown here is derived from an EMBL/GenBank/DDBJ whole genome shotgun (WGS) entry which is preliminary data.</text>
</comment>
<name>A0A9X4RFT7_9CYAN</name>
<proteinExistence type="predicted"/>
<dbReference type="RefSeq" id="WP_009625110.1">
    <property type="nucleotide sequence ID" value="NZ_VBTY01000003.1"/>
</dbReference>
<organism evidence="1 2">
    <name type="scientific">Pseudanabaena catenata USMAC16</name>
    <dbReference type="NCBI Taxonomy" id="1855837"/>
    <lineage>
        <taxon>Bacteria</taxon>
        <taxon>Bacillati</taxon>
        <taxon>Cyanobacteriota</taxon>
        <taxon>Cyanophyceae</taxon>
        <taxon>Pseudanabaenales</taxon>
        <taxon>Pseudanabaenaceae</taxon>
        <taxon>Pseudanabaena</taxon>
    </lineage>
</organism>
<dbReference type="InterPro" id="IPR009057">
    <property type="entry name" value="Homeodomain-like_sf"/>
</dbReference>
<dbReference type="Gene3D" id="1.10.10.10">
    <property type="entry name" value="Winged helix-like DNA-binding domain superfamily/Winged helix DNA-binding domain"/>
    <property type="match status" value="1"/>
</dbReference>
<dbReference type="PANTHER" id="PTHR34849">
    <property type="entry name" value="SSL5025 PROTEIN"/>
    <property type="match status" value="1"/>
</dbReference>